<accession>A0A1V6TH84</accession>
<protein>
    <recommendedName>
        <fullName evidence="6">TRP C-terminal domain-containing protein</fullName>
    </recommendedName>
</protein>
<dbReference type="InterPro" id="IPR040241">
    <property type="entry name" value="TRP_Flc/Pkd2-like"/>
</dbReference>
<keyword evidence="2" id="KW-1133">Transmembrane helix</keyword>
<feature type="transmembrane region" description="Helical" evidence="2">
    <location>
        <begin position="306"/>
        <end position="327"/>
    </location>
</feature>
<reference evidence="5" key="1">
    <citation type="journal article" date="2017" name="Nat. Microbiol.">
        <title>Global analysis of biosynthetic gene clusters reveals vast potential of secondary metabolite production in Penicillium species.</title>
        <authorList>
            <person name="Nielsen J.C."/>
            <person name="Grijseels S."/>
            <person name="Prigent S."/>
            <person name="Ji B."/>
            <person name="Dainat J."/>
            <person name="Nielsen K.F."/>
            <person name="Frisvad J.C."/>
            <person name="Workman M."/>
            <person name="Nielsen J."/>
        </authorList>
    </citation>
    <scope>NUCLEOTIDE SEQUENCE [LARGE SCALE GENOMIC DNA]</scope>
    <source>
        <strain evidence="5">IBT 14082</strain>
    </source>
</reference>
<evidence type="ECO:0000313" key="5">
    <source>
        <dbReference type="Proteomes" id="UP000191342"/>
    </source>
</evidence>
<feature type="region of interest" description="Disordered" evidence="1">
    <location>
        <begin position="607"/>
        <end position="627"/>
    </location>
</feature>
<organism evidence="4 5">
    <name type="scientific">Penicillium flavigenum</name>
    <dbReference type="NCBI Taxonomy" id="254877"/>
    <lineage>
        <taxon>Eukaryota</taxon>
        <taxon>Fungi</taxon>
        <taxon>Dikarya</taxon>
        <taxon>Ascomycota</taxon>
        <taxon>Pezizomycotina</taxon>
        <taxon>Eurotiomycetes</taxon>
        <taxon>Eurotiomycetidae</taxon>
        <taxon>Eurotiales</taxon>
        <taxon>Aspergillaceae</taxon>
        <taxon>Penicillium</taxon>
    </lineage>
</organism>
<dbReference type="PANTHER" id="PTHR31145:SF8">
    <property type="entry name" value="INTEGRAL MEMBRANE PROTEIN (AFU_ORTHOLOGUE AFUA_2G17475)"/>
    <property type="match status" value="1"/>
</dbReference>
<name>A0A1V6TH84_9EURO</name>
<dbReference type="PANTHER" id="PTHR31145">
    <property type="entry name" value="INTEGRAL MEMBRANE PROTEIN (AFU_ORTHOLOGUE AFUA_7G01610)"/>
    <property type="match status" value="1"/>
</dbReference>
<evidence type="ECO:0000313" key="4">
    <source>
        <dbReference type="EMBL" id="OQE24953.1"/>
    </source>
</evidence>
<feature type="transmembrane region" description="Helical" evidence="2">
    <location>
        <begin position="376"/>
        <end position="395"/>
    </location>
</feature>
<dbReference type="Proteomes" id="UP000191342">
    <property type="component" value="Unassembled WGS sequence"/>
</dbReference>
<dbReference type="GO" id="GO:0055085">
    <property type="term" value="P:transmembrane transport"/>
    <property type="evidence" value="ECO:0007669"/>
    <property type="project" value="TreeGrafter"/>
</dbReference>
<evidence type="ECO:0000256" key="2">
    <source>
        <dbReference type="SAM" id="Phobius"/>
    </source>
</evidence>
<feature type="transmembrane region" description="Helical" evidence="2">
    <location>
        <begin position="339"/>
        <end position="364"/>
    </location>
</feature>
<dbReference type="AlphaFoldDB" id="A0A1V6TH84"/>
<feature type="compositionally biased region" description="Polar residues" evidence="1">
    <location>
        <begin position="562"/>
        <end position="574"/>
    </location>
</feature>
<dbReference type="EMBL" id="MLQL01000009">
    <property type="protein sequence ID" value="OQE24953.1"/>
    <property type="molecule type" value="Genomic_DNA"/>
</dbReference>
<keyword evidence="3" id="KW-0732">Signal</keyword>
<evidence type="ECO:0008006" key="6">
    <source>
        <dbReference type="Google" id="ProtNLM"/>
    </source>
</evidence>
<feature type="region of interest" description="Disordered" evidence="1">
    <location>
        <begin position="538"/>
        <end position="576"/>
    </location>
</feature>
<comment type="caution">
    <text evidence="4">The sequence shown here is derived from an EMBL/GenBank/DDBJ whole genome shotgun (WGS) entry which is preliminary data.</text>
</comment>
<dbReference type="GO" id="GO:0016020">
    <property type="term" value="C:membrane"/>
    <property type="evidence" value="ECO:0007669"/>
    <property type="project" value="TreeGrafter"/>
</dbReference>
<sequence>MQRISRSWMLILIFTLNILACEAGWVSRYQCGSSEIGDPLDKPFRIDSLRGSLESSPILSLSILAVHNTTEVTCSDVDLPFLESSFQFHVLGIPIGHIEGFNSECPLPITNALTPPEGTLFSKYEILYSIGNAHRLQTVVAESSFRTRDGSELDCVAVKITPEIGTAASVIFTYLPAAVMALVSIASWKTHANDELGWTSLFESRAAWSILGPMWEIISDIAGYLQYLQFIFLAGSLTLKYPGFYQPIVSQAAWSSLLYWMGPIDHGFTYPGVEDGMYVTNGSYGLEYMSQTLGFPQMPDITIDSFINLSILLFAVIAISLILCLVMSRFSGGFHLSSVSWNAGCIIIGMALSFSSLPLLSYLSYELILIGYLPNYRIFIVGLSMAVLVYSNFLITRHVQRQKGLNDSSSADFPQDRRTTESPMQPWQYLSQYLLHYLPPAIPLLQGIVIGGLQDWGLSSSSGQSMPGPENRTLGIVLNRMGANQQKMDFARLSDSGSSVSSRRSGLPFDASENPASPFPSTPTQETYITDFSAFYRPPRHHHKAPANRSSALNNSHEEPAENNSDSHPSNPFRNSFDELMELPIRPNVDYSMRESDLFYGKLGNGSASSPVPVSQELPVESQESRHTLREWAAEAVKTLKPPKKKKKEKGFQVMRPPRPN</sequence>
<proteinExistence type="predicted"/>
<feature type="region of interest" description="Disordered" evidence="1">
    <location>
        <begin position="492"/>
        <end position="525"/>
    </location>
</feature>
<dbReference type="OrthoDB" id="269822at2759"/>
<feature type="signal peptide" evidence="3">
    <location>
        <begin position="1"/>
        <end position="23"/>
    </location>
</feature>
<feature type="region of interest" description="Disordered" evidence="1">
    <location>
        <begin position="641"/>
        <end position="661"/>
    </location>
</feature>
<keyword evidence="5" id="KW-1185">Reference proteome</keyword>
<feature type="chain" id="PRO_5010746209" description="TRP C-terminal domain-containing protein" evidence="3">
    <location>
        <begin position="24"/>
        <end position="661"/>
    </location>
</feature>
<gene>
    <name evidence="4" type="ORF">PENFLA_c009G03827</name>
</gene>
<evidence type="ECO:0000256" key="1">
    <source>
        <dbReference type="SAM" id="MobiDB-lite"/>
    </source>
</evidence>
<keyword evidence="2" id="KW-0812">Transmembrane</keyword>
<evidence type="ECO:0000256" key="3">
    <source>
        <dbReference type="SAM" id="SignalP"/>
    </source>
</evidence>
<feature type="compositionally biased region" description="Low complexity" evidence="1">
    <location>
        <begin position="494"/>
        <end position="506"/>
    </location>
</feature>
<keyword evidence="2" id="KW-0472">Membrane</keyword>
<dbReference type="STRING" id="254877.A0A1V6TH84"/>